<dbReference type="SUPFAM" id="SSF53850">
    <property type="entry name" value="Periplasmic binding protein-like II"/>
    <property type="match status" value="1"/>
</dbReference>
<dbReference type="InterPro" id="IPR040128">
    <property type="entry name" value="T25E4.2-like"/>
</dbReference>
<dbReference type="AlphaFoldDB" id="A0AAV5TVS1"/>
<dbReference type="EMBL" id="BTSX01000005">
    <property type="protein sequence ID" value="GMS98472.1"/>
    <property type="molecule type" value="Genomic_DNA"/>
</dbReference>
<name>A0AAV5TVS1_9BILA</name>
<comment type="caution">
    <text evidence="2">The sequence shown here is derived from an EMBL/GenBank/DDBJ whole genome shotgun (WGS) entry which is preliminary data.</text>
</comment>
<sequence length="452" mass="50608">MSADILRVGFARNAPEANWKCPNFPTLTPRLESCPYPGLCTELIAYFAQMANLTIVPTVIESVPDEVEWGSKQNNGSWSGAFGLIYDDRVDTVCLLAQRSEVRARDFDFTRVLYQSPIALVSRELTETMPPNLWSPYQVLSLEVWMATLAGWIVFTLTLALVEAWQARSTVYEIIAIVAWRTLRIQMIQASHEDSFSFHPIGNFAAILYSMTAIAVVANLYGSNTIATIMKNRTFERFQTVEEAAAMVASGQLTLIDLKPSILISLLGEHSTSGTGLLRAAIDINPPRVEYEMADTFALLQTGEYLIGEIIDSRFMMQARAQCNLFILDNGLPDLTAHLLWNRKSPEKLRRINKAIGQSLDFIERTRAKYLTLDELPFTVTRKNCSEQKRILASQQTLDFPSTAGVFLLTLTGMVSACFFFIVEILAKRRNSVSIDSMLSTKVRKTNGVISE</sequence>
<keyword evidence="1" id="KW-1133">Transmembrane helix</keyword>
<evidence type="ECO:0000256" key="1">
    <source>
        <dbReference type="SAM" id="Phobius"/>
    </source>
</evidence>
<dbReference type="Gene3D" id="3.40.190.10">
    <property type="entry name" value="Periplasmic binding protein-like II"/>
    <property type="match status" value="1"/>
</dbReference>
<evidence type="ECO:0008006" key="5">
    <source>
        <dbReference type="Google" id="ProtNLM"/>
    </source>
</evidence>
<feature type="transmembrane region" description="Helical" evidence="1">
    <location>
        <begin position="404"/>
        <end position="427"/>
    </location>
</feature>
<protein>
    <recommendedName>
        <fullName evidence="5">Ionotropic glutamate receptor L-glutamate and glycine-binding domain-containing protein</fullName>
    </recommendedName>
</protein>
<feature type="transmembrane region" description="Helical" evidence="1">
    <location>
        <begin position="139"/>
        <end position="159"/>
    </location>
</feature>
<evidence type="ECO:0000313" key="3">
    <source>
        <dbReference type="EMBL" id="GMT08052.1"/>
    </source>
</evidence>
<keyword evidence="1" id="KW-0812">Transmembrane</keyword>
<reference evidence="2" key="1">
    <citation type="submission" date="2023-10" db="EMBL/GenBank/DDBJ databases">
        <title>Genome assembly of Pristionchus species.</title>
        <authorList>
            <person name="Yoshida K."/>
            <person name="Sommer R.J."/>
        </authorList>
    </citation>
    <scope>NUCLEOTIDE SEQUENCE</scope>
    <source>
        <strain evidence="2">RS0144</strain>
    </source>
</reference>
<feature type="transmembrane region" description="Helical" evidence="1">
    <location>
        <begin position="204"/>
        <end position="222"/>
    </location>
</feature>
<dbReference type="Proteomes" id="UP001432027">
    <property type="component" value="Unassembled WGS sequence"/>
</dbReference>
<organism evidence="2 4">
    <name type="scientific">Pristionchus entomophagus</name>
    <dbReference type="NCBI Taxonomy" id="358040"/>
    <lineage>
        <taxon>Eukaryota</taxon>
        <taxon>Metazoa</taxon>
        <taxon>Ecdysozoa</taxon>
        <taxon>Nematoda</taxon>
        <taxon>Chromadorea</taxon>
        <taxon>Rhabditida</taxon>
        <taxon>Rhabditina</taxon>
        <taxon>Diplogasteromorpha</taxon>
        <taxon>Diplogasteroidea</taxon>
        <taxon>Neodiplogasteridae</taxon>
        <taxon>Pristionchus</taxon>
    </lineage>
</organism>
<proteinExistence type="predicted"/>
<dbReference type="EMBL" id="BTSX01000007">
    <property type="protein sequence ID" value="GMT08052.1"/>
    <property type="molecule type" value="Genomic_DNA"/>
</dbReference>
<dbReference type="PANTHER" id="PTHR22714">
    <property type="entry name" value="PROTEIN CBG02446-RELATED"/>
    <property type="match status" value="1"/>
</dbReference>
<accession>A0AAV5TVS1</accession>
<feature type="non-terminal residue" evidence="2">
    <location>
        <position position="452"/>
    </location>
</feature>
<keyword evidence="4" id="KW-1185">Reference proteome</keyword>
<evidence type="ECO:0000313" key="2">
    <source>
        <dbReference type="EMBL" id="GMS98472.1"/>
    </source>
</evidence>
<keyword evidence="1" id="KW-0472">Membrane</keyword>
<gene>
    <name evidence="2" type="ORF">PENTCL1PPCAC_20647</name>
    <name evidence="3" type="ORF">PENTCL1PPCAC_30226</name>
</gene>
<dbReference type="PANTHER" id="PTHR22714:SF7">
    <property type="entry name" value="SOLUTE-BINDING PROTEIN FAMILY 3_N-TERMINAL DOMAIN-CONTAINING PROTEIN"/>
    <property type="match status" value="1"/>
</dbReference>
<evidence type="ECO:0000313" key="4">
    <source>
        <dbReference type="Proteomes" id="UP001432027"/>
    </source>
</evidence>